<evidence type="ECO:0000313" key="3">
    <source>
        <dbReference type="EMBL" id="KRN34020.1"/>
    </source>
</evidence>
<dbReference type="Gene3D" id="3.30.1180.10">
    <property type="match status" value="1"/>
</dbReference>
<evidence type="ECO:0008006" key="6">
    <source>
        <dbReference type="Google" id="ProtNLM"/>
    </source>
</evidence>
<dbReference type="SUPFAM" id="SSF82549">
    <property type="entry name" value="DAK1/DegV-like"/>
    <property type="match status" value="1"/>
</dbReference>
<dbReference type="PANTHER" id="PTHR33434:SF8">
    <property type="entry name" value="DEGV DOMAIN-CONTAINING PROTEIN SPR1019"/>
    <property type="match status" value="1"/>
</dbReference>
<dbReference type="NCBIfam" id="TIGR00762">
    <property type="entry name" value="DegV"/>
    <property type="match status" value="1"/>
</dbReference>
<dbReference type="PANTHER" id="PTHR33434">
    <property type="entry name" value="DEGV DOMAIN-CONTAINING PROTEIN DR_1986-RELATED"/>
    <property type="match status" value="1"/>
</dbReference>
<dbReference type="EMBL" id="JQAT01000001">
    <property type="protein sequence ID" value="KRN29451.1"/>
    <property type="molecule type" value="Genomic_DNA"/>
</dbReference>
<keyword evidence="4" id="KW-1185">Reference proteome</keyword>
<evidence type="ECO:0000256" key="1">
    <source>
        <dbReference type="ARBA" id="ARBA00023121"/>
    </source>
</evidence>
<dbReference type="EMBL" id="JQAZ01000001">
    <property type="protein sequence ID" value="KRN34020.1"/>
    <property type="molecule type" value="Genomic_DNA"/>
</dbReference>
<dbReference type="InterPro" id="IPR043168">
    <property type="entry name" value="DegV_C"/>
</dbReference>
<comment type="caution">
    <text evidence="3">The sequence shown here is derived from an EMBL/GenBank/DDBJ whole genome shotgun (WGS) entry which is preliminary data.</text>
</comment>
<sequence length="305" mass="33736">MQYLFSKESVAETVVSKIKIVTDSSVQLTPEEVKQYEIHVLPLTVMIDNTVYIDDVTITRSEFMDKMAAAKALPKTSQPAIGEFVKLFNELGADGSQVLSINMMSAISGTVNTAEQAGTMSDSDVTVYHSGRTDRAMSFQVLEAAKMAQAGQPLDEIVTRLNQIQANTRQYMAITDLNNIVKGGRLSKAAGFITNLLNIKVILEVADNSLDIIRKGRGKKTVTKFVKELEEKLQKLPDIQSIGISYTDPMRDYVDQMKAEIQKFLPDVPFLVRETDPIIATYAGFGAFAITYYTNAPIPADEEMK</sequence>
<accession>A0A0R2GB28</accession>
<name>A0A0R2GB28_9LACO</name>
<dbReference type="Gene3D" id="3.40.50.10170">
    <property type="match status" value="1"/>
</dbReference>
<reference evidence="4 5" key="1">
    <citation type="journal article" date="2015" name="Genome Announc.">
        <title>Expanding the biotechnology potential of lactobacilli through comparative genomics of 213 strains and associated genera.</title>
        <authorList>
            <person name="Sun Z."/>
            <person name="Harris H.M."/>
            <person name="McCann A."/>
            <person name="Guo C."/>
            <person name="Argimon S."/>
            <person name="Zhang W."/>
            <person name="Yang X."/>
            <person name="Jeffery I.B."/>
            <person name="Cooney J.C."/>
            <person name="Kagawa T.F."/>
            <person name="Liu W."/>
            <person name="Song Y."/>
            <person name="Salvetti E."/>
            <person name="Wrobel A."/>
            <person name="Rasinkangas P."/>
            <person name="Parkhill J."/>
            <person name="Rea M.C."/>
            <person name="O'Sullivan O."/>
            <person name="Ritari J."/>
            <person name="Douillard F.P."/>
            <person name="Paul Ross R."/>
            <person name="Yang R."/>
            <person name="Briner A.E."/>
            <person name="Felis G.E."/>
            <person name="de Vos W.M."/>
            <person name="Barrangou R."/>
            <person name="Klaenhammer T.R."/>
            <person name="Caufield P.W."/>
            <person name="Cui Y."/>
            <person name="Zhang H."/>
            <person name="O'Toole P.W."/>
        </authorList>
    </citation>
    <scope>NUCLEOTIDE SEQUENCE [LARGE SCALE GENOMIC DNA]</scope>
    <source>
        <strain evidence="2 5">ATCC BAA-66</strain>
        <strain evidence="3 4">DSM 13344</strain>
    </source>
</reference>
<dbReference type="STRING" id="81857.IV38_GL000335"/>
<dbReference type="Proteomes" id="UP000051645">
    <property type="component" value="Unassembled WGS sequence"/>
</dbReference>
<protein>
    <recommendedName>
        <fullName evidence="6">DegV family protein</fullName>
    </recommendedName>
</protein>
<keyword evidence="1" id="KW-0446">Lipid-binding</keyword>
<dbReference type="AlphaFoldDB" id="A0A0R2GB28"/>
<dbReference type="PATRIC" id="fig|81857.3.peg.340"/>
<dbReference type="Pfam" id="PF02645">
    <property type="entry name" value="DegV"/>
    <property type="match status" value="1"/>
</dbReference>
<proteinExistence type="predicted"/>
<dbReference type="PROSITE" id="PS51482">
    <property type="entry name" value="DEGV"/>
    <property type="match status" value="1"/>
</dbReference>
<evidence type="ECO:0000313" key="5">
    <source>
        <dbReference type="Proteomes" id="UP000051751"/>
    </source>
</evidence>
<dbReference type="InterPro" id="IPR003797">
    <property type="entry name" value="DegV"/>
</dbReference>
<dbReference type="Proteomes" id="UP000051751">
    <property type="component" value="Unassembled WGS sequence"/>
</dbReference>
<gene>
    <name evidence="2" type="ORF">IV38_GL000335</name>
    <name evidence="3" type="ORF">IV40_GL000333</name>
</gene>
<dbReference type="GO" id="GO:0008289">
    <property type="term" value="F:lipid binding"/>
    <property type="evidence" value="ECO:0007669"/>
    <property type="project" value="UniProtKB-KW"/>
</dbReference>
<evidence type="ECO:0000313" key="2">
    <source>
        <dbReference type="EMBL" id="KRN29451.1"/>
    </source>
</evidence>
<organism evidence="3 4">
    <name type="scientific">Lactobacillus selangorensis</name>
    <dbReference type="NCBI Taxonomy" id="81857"/>
    <lineage>
        <taxon>Bacteria</taxon>
        <taxon>Bacillati</taxon>
        <taxon>Bacillota</taxon>
        <taxon>Bacilli</taxon>
        <taxon>Lactobacillales</taxon>
        <taxon>Lactobacillaceae</taxon>
        <taxon>Lactobacillus</taxon>
    </lineage>
</organism>
<dbReference type="InterPro" id="IPR050270">
    <property type="entry name" value="DegV_domain_contain"/>
</dbReference>
<evidence type="ECO:0000313" key="4">
    <source>
        <dbReference type="Proteomes" id="UP000051645"/>
    </source>
</evidence>